<gene>
    <name evidence="2" type="ORF">ACJRO7_023012</name>
</gene>
<organism evidence="2 3">
    <name type="scientific">Eucalyptus globulus</name>
    <name type="common">Tasmanian blue gum</name>
    <dbReference type="NCBI Taxonomy" id="34317"/>
    <lineage>
        <taxon>Eukaryota</taxon>
        <taxon>Viridiplantae</taxon>
        <taxon>Streptophyta</taxon>
        <taxon>Embryophyta</taxon>
        <taxon>Tracheophyta</taxon>
        <taxon>Spermatophyta</taxon>
        <taxon>Magnoliopsida</taxon>
        <taxon>eudicotyledons</taxon>
        <taxon>Gunneridae</taxon>
        <taxon>Pentapetalae</taxon>
        <taxon>rosids</taxon>
        <taxon>malvids</taxon>
        <taxon>Myrtales</taxon>
        <taxon>Myrtaceae</taxon>
        <taxon>Myrtoideae</taxon>
        <taxon>Eucalypteae</taxon>
        <taxon>Eucalyptus</taxon>
    </lineage>
</organism>
<reference evidence="2 3" key="1">
    <citation type="submission" date="2024-11" db="EMBL/GenBank/DDBJ databases">
        <title>Chromosome-level genome assembly of Eucalyptus globulus Labill. provides insights into its genome evolution.</title>
        <authorList>
            <person name="Li X."/>
        </authorList>
    </citation>
    <scope>NUCLEOTIDE SEQUENCE [LARGE SCALE GENOMIC DNA]</scope>
    <source>
        <strain evidence="2">CL2024</strain>
        <tissue evidence="2">Fresh tender leaves</tissue>
    </source>
</reference>
<feature type="region of interest" description="Disordered" evidence="1">
    <location>
        <begin position="209"/>
        <end position="253"/>
    </location>
</feature>
<protein>
    <recommendedName>
        <fullName evidence="4">C2H2-type domain-containing protein</fullName>
    </recommendedName>
</protein>
<feature type="compositionally biased region" description="Polar residues" evidence="1">
    <location>
        <begin position="209"/>
        <end position="238"/>
    </location>
</feature>
<comment type="caution">
    <text evidence="2">The sequence shown here is derived from an EMBL/GenBank/DDBJ whole genome shotgun (WGS) entry which is preliminary data.</text>
</comment>
<dbReference type="AlphaFoldDB" id="A0ABD3K2R9"/>
<evidence type="ECO:0000313" key="3">
    <source>
        <dbReference type="Proteomes" id="UP001634007"/>
    </source>
</evidence>
<dbReference type="EMBL" id="JBJKBG010000006">
    <property type="protein sequence ID" value="KAL3733578.1"/>
    <property type="molecule type" value="Genomic_DNA"/>
</dbReference>
<proteinExistence type="predicted"/>
<dbReference type="Proteomes" id="UP001634007">
    <property type="component" value="Unassembled WGS sequence"/>
</dbReference>
<keyword evidence="3" id="KW-1185">Reference proteome</keyword>
<sequence>MDLALNQVIVEGRDKWRCRHCSKQFARNRNAKLRITEHLTGTAPPSGYIKNCSALDDAGKNRYRAVFGLPLIPPDPLPQQPPGEAGQVAAPRPEVQVLGAGLEAAPPEAQIAPQPIPSHLLGSQQVALPSSLFPSPQLIGSQQVALPSPLFPSPHLIGSQQVALPSAAPPEVQVLEAGLEAAPSEAQIAPQPIPSDQLIGSQQVALPSPLFSSPQMGPSPLFSSPQMGPSPLFSSPQMGPSPLFPSHQMGPSPLAAEVEGATQRGDLQPLSNDIASNSGGTTIRNELLGLKSRLQELETSCQTMIQRLSSKVETVGLGIFIVESAINDGKDLLAEEKLELEWLIQQPLGG</sequence>
<name>A0ABD3K2R9_EUCGL</name>
<accession>A0ABD3K2R9</accession>
<evidence type="ECO:0008006" key="4">
    <source>
        <dbReference type="Google" id="ProtNLM"/>
    </source>
</evidence>
<evidence type="ECO:0000313" key="2">
    <source>
        <dbReference type="EMBL" id="KAL3733578.1"/>
    </source>
</evidence>
<evidence type="ECO:0000256" key="1">
    <source>
        <dbReference type="SAM" id="MobiDB-lite"/>
    </source>
</evidence>